<evidence type="ECO:0000256" key="16">
    <source>
        <dbReference type="ARBA" id="ARBA00049229"/>
    </source>
</evidence>
<keyword evidence="10 20" id="KW-0663">Pyridoxal phosphate</keyword>
<evidence type="ECO:0000256" key="10">
    <source>
        <dbReference type="ARBA" id="ARBA00022898"/>
    </source>
</evidence>
<evidence type="ECO:0000256" key="17">
    <source>
        <dbReference type="ARBA" id="ARBA00049529"/>
    </source>
</evidence>
<evidence type="ECO:0000256" key="20">
    <source>
        <dbReference type="RuleBase" id="RU004516"/>
    </source>
</evidence>
<evidence type="ECO:0000256" key="6">
    <source>
        <dbReference type="ARBA" id="ARBA00009320"/>
    </source>
</evidence>
<accession>A0A1L6TG54</accession>
<dbReference type="GO" id="GO:0009098">
    <property type="term" value="P:L-leucine biosynthetic process"/>
    <property type="evidence" value="ECO:0007669"/>
    <property type="project" value="UniProtKB-UniPathway"/>
</dbReference>
<dbReference type="InterPro" id="IPR001544">
    <property type="entry name" value="Aminotrans_IV"/>
</dbReference>
<keyword evidence="7 21" id="KW-0032">Aminotransferase</keyword>
<dbReference type="GO" id="GO:0046656">
    <property type="term" value="P:folic acid biosynthetic process"/>
    <property type="evidence" value="ECO:0007669"/>
    <property type="project" value="UniProtKB-KW"/>
</dbReference>
<keyword evidence="12 21" id="KW-0100">Branched-chain amino acid biosynthesis</keyword>
<comment type="function">
    <text evidence="18">Involved in the biosynthesis of p-aminobenzoate (PABA), a precursor of tetrahydrofolate. Converts 4-amino-4-deoxychorismate into 4-aminobenzoate (PABA) and pyruvate.</text>
</comment>
<comment type="pathway">
    <text evidence="13">Cofactor biosynthesis; tetrahydrofolate biosynthesis; 4-aminobenzoate from chorismate: step 2/2.</text>
</comment>
<dbReference type="InterPro" id="IPR018300">
    <property type="entry name" value="Aminotrans_IV_CS"/>
</dbReference>
<dbReference type="EMBL" id="CP012508">
    <property type="protein sequence ID" value="ALB21378.1"/>
    <property type="molecule type" value="Genomic_DNA"/>
</dbReference>
<evidence type="ECO:0000256" key="19">
    <source>
        <dbReference type="RuleBase" id="RU004106"/>
    </source>
</evidence>
<dbReference type="Pfam" id="PF01063">
    <property type="entry name" value="Aminotran_4"/>
    <property type="match status" value="1"/>
</dbReference>
<evidence type="ECO:0000256" key="21">
    <source>
        <dbReference type="RuleBase" id="RU364094"/>
    </source>
</evidence>
<keyword evidence="8 21" id="KW-0028">Amino-acid biosynthesis</keyword>
<dbReference type="GO" id="GO:0009097">
    <property type="term" value="P:isoleucine biosynthetic process"/>
    <property type="evidence" value="ECO:0007669"/>
    <property type="project" value="UniProtKB-UniPathway"/>
</dbReference>
<evidence type="ECO:0000256" key="8">
    <source>
        <dbReference type="ARBA" id="ARBA00022605"/>
    </source>
</evidence>
<name>A0A1L6TG54_PISSA</name>
<dbReference type="GO" id="GO:0009099">
    <property type="term" value="P:L-valine biosynthetic process"/>
    <property type="evidence" value="ECO:0007669"/>
    <property type="project" value="UniProtKB-UniPathway"/>
</dbReference>
<evidence type="ECO:0000256" key="7">
    <source>
        <dbReference type="ARBA" id="ARBA00022576"/>
    </source>
</evidence>
<gene>
    <name evidence="21" type="primary">ilvE</name>
    <name evidence="22" type="ORF">KU39_192</name>
</gene>
<evidence type="ECO:0000313" key="23">
    <source>
        <dbReference type="Proteomes" id="UP000029558"/>
    </source>
</evidence>
<dbReference type="InterPro" id="IPR050571">
    <property type="entry name" value="Class-IV_PLP-Dep_Aminotrnsfr"/>
</dbReference>
<dbReference type="EC" id="2.6.1.42" evidence="21"/>
<evidence type="ECO:0000256" key="4">
    <source>
        <dbReference type="ARBA" id="ARBA00004931"/>
    </source>
</evidence>
<comment type="catalytic activity">
    <reaction evidence="16 21">
        <text>L-leucine + 2-oxoglutarate = 4-methyl-2-oxopentanoate + L-glutamate</text>
        <dbReference type="Rhea" id="RHEA:18321"/>
        <dbReference type="ChEBI" id="CHEBI:16810"/>
        <dbReference type="ChEBI" id="CHEBI:17865"/>
        <dbReference type="ChEBI" id="CHEBI:29985"/>
        <dbReference type="ChEBI" id="CHEBI:57427"/>
        <dbReference type="EC" id="2.6.1.42"/>
    </reaction>
</comment>
<evidence type="ECO:0000256" key="14">
    <source>
        <dbReference type="ARBA" id="ARBA00048212"/>
    </source>
</evidence>
<dbReference type="InterPro" id="IPR036038">
    <property type="entry name" value="Aminotransferase-like"/>
</dbReference>
<dbReference type="FunFam" id="3.20.10.10:FF:000002">
    <property type="entry name" value="D-alanine aminotransferase"/>
    <property type="match status" value="1"/>
</dbReference>
<dbReference type="NCBIfam" id="NF005146">
    <property type="entry name" value="PRK06606.1"/>
    <property type="match status" value="1"/>
</dbReference>
<dbReference type="GO" id="GO:0008696">
    <property type="term" value="F:4-amino-4-deoxychorismate lyase activity"/>
    <property type="evidence" value="ECO:0007669"/>
    <property type="project" value="UniProtKB-EC"/>
</dbReference>
<dbReference type="SUPFAM" id="SSF56752">
    <property type="entry name" value="D-aminoacid aminotransferase-like PLP-dependent enzymes"/>
    <property type="match status" value="1"/>
</dbReference>
<evidence type="ECO:0000256" key="9">
    <source>
        <dbReference type="ARBA" id="ARBA00022679"/>
    </source>
</evidence>
<evidence type="ECO:0000256" key="12">
    <source>
        <dbReference type="ARBA" id="ARBA00023304"/>
    </source>
</evidence>
<keyword evidence="11" id="KW-0289">Folate biosynthesis</keyword>
<comment type="pathway">
    <text evidence="5 21">Amino-acid biosynthesis; L-leucine biosynthesis; L-leucine from 3-methyl-2-oxobutanoate: step 4/4.</text>
</comment>
<sequence>MQSTQWIWHNGQVIAWDKATVHVLTHSLHYGSAIFEGIRCYETPGGPAIFCLQEHLERFLFSCQALNMQLDYDLSTLAEATIKTVKTNGLQSGYIRPVAYFGYGMQVTPTTINAECAIACWPNASIVPQGLLDVKTSPIARIHPSTTVSAAKFAGHYLNSNLAALCIRGSHYHEALMLDTDGHVAEGCGQNIFMIKEGTLYTPQTGHILAGITRATLLELAHTLGIRTIETQLSLDDFYQADEVFFSGTAAEIAPIRSLDDKIIADGQIGPITQTLKEAYLNIVHGHNAHFRHCLTLV</sequence>
<evidence type="ECO:0000313" key="22">
    <source>
        <dbReference type="EMBL" id="ALB21378.1"/>
    </source>
</evidence>
<dbReference type="Proteomes" id="UP000029558">
    <property type="component" value="Chromosome"/>
</dbReference>
<dbReference type="RefSeq" id="WP_017377591.1">
    <property type="nucleotide sequence ID" value="NZ_CP013781.1"/>
</dbReference>
<dbReference type="Gene3D" id="3.30.470.10">
    <property type="match status" value="1"/>
</dbReference>
<dbReference type="GO" id="GO:0005829">
    <property type="term" value="C:cytosol"/>
    <property type="evidence" value="ECO:0007669"/>
    <property type="project" value="TreeGrafter"/>
</dbReference>
<dbReference type="PROSITE" id="PS00770">
    <property type="entry name" value="AA_TRANSFER_CLASS_4"/>
    <property type="match status" value="1"/>
</dbReference>
<reference evidence="22 23" key="1">
    <citation type="journal article" date="2014" name="Genome Announc.">
        <title>Comparative Genome Analysis of Two Isolates of the Fish Pathogen Piscirickettsia salmonis from Different Hosts Reveals Major Differences in Virulence-Associated Secretion Systems.</title>
        <authorList>
            <person name="Bohle H."/>
            <person name="Henriquez P."/>
            <person name="Grothusen H."/>
            <person name="Navas E."/>
            <person name="Sandoval A."/>
            <person name="Bustamante F."/>
            <person name="Bustos P."/>
            <person name="Mancilla M."/>
        </authorList>
    </citation>
    <scope>NUCLEOTIDE SEQUENCE [LARGE SCALE GENOMIC DNA]</scope>
    <source>
        <strain evidence="23">B1-32597</strain>
    </source>
</reference>
<evidence type="ECO:0000256" key="18">
    <source>
        <dbReference type="ARBA" id="ARBA00054027"/>
    </source>
</evidence>
<evidence type="ECO:0000256" key="3">
    <source>
        <dbReference type="ARBA" id="ARBA00004824"/>
    </source>
</evidence>
<organism evidence="22 23">
    <name type="scientific">Piscirickettsia salmonis</name>
    <dbReference type="NCBI Taxonomy" id="1238"/>
    <lineage>
        <taxon>Bacteria</taxon>
        <taxon>Pseudomonadati</taxon>
        <taxon>Pseudomonadota</taxon>
        <taxon>Gammaproteobacteria</taxon>
        <taxon>Thiotrichales</taxon>
        <taxon>Piscirickettsiaceae</taxon>
        <taxon>Piscirickettsia</taxon>
    </lineage>
</organism>
<dbReference type="GO" id="GO:0004084">
    <property type="term" value="F:branched-chain-amino-acid transaminase activity"/>
    <property type="evidence" value="ECO:0007669"/>
    <property type="project" value="UniProtKB-EC"/>
</dbReference>
<comment type="similarity">
    <text evidence="6 19">Belongs to the class-IV pyridoxal-phosphate-dependent aminotransferase family.</text>
</comment>
<comment type="function">
    <text evidence="2 21">Acts on leucine, isoleucine and valine.</text>
</comment>
<dbReference type="PANTHER" id="PTHR42743">
    <property type="entry name" value="AMINO-ACID AMINOTRANSFERASE"/>
    <property type="match status" value="1"/>
</dbReference>
<evidence type="ECO:0000256" key="2">
    <source>
        <dbReference type="ARBA" id="ARBA00003109"/>
    </source>
</evidence>
<comment type="cofactor">
    <cofactor evidence="1 20">
        <name>pyridoxal 5'-phosphate</name>
        <dbReference type="ChEBI" id="CHEBI:597326"/>
    </cofactor>
</comment>
<evidence type="ECO:0000256" key="5">
    <source>
        <dbReference type="ARBA" id="ARBA00005072"/>
    </source>
</evidence>
<comment type="pathway">
    <text evidence="3 21">Amino-acid biosynthesis; L-isoleucine biosynthesis; L-isoleucine from 2-oxobutanoate: step 4/4.</text>
</comment>
<dbReference type="InterPro" id="IPR043131">
    <property type="entry name" value="BCAT-like_N"/>
</dbReference>
<proteinExistence type="inferred from homology"/>
<dbReference type="InterPro" id="IPR043132">
    <property type="entry name" value="BCAT-like_C"/>
</dbReference>
<comment type="catalytic activity">
    <reaction evidence="15 21">
        <text>L-isoleucine + 2-oxoglutarate = (S)-3-methyl-2-oxopentanoate + L-glutamate</text>
        <dbReference type="Rhea" id="RHEA:24801"/>
        <dbReference type="ChEBI" id="CHEBI:16810"/>
        <dbReference type="ChEBI" id="CHEBI:29985"/>
        <dbReference type="ChEBI" id="CHEBI:35146"/>
        <dbReference type="ChEBI" id="CHEBI:58045"/>
        <dbReference type="EC" id="2.6.1.42"/>
    </reaction>
</comment>
<comment type="catalytic activity">
    <reaction evidence="14 21">
        <text>L-valine + 2-oxoglutarate = 3-methyl-2-oxobutanoate + L-glutamate</text>
        <dbReference type="Rhea" id="RHEA:24813"/>
        <dbReference type="ChEBI" id="CHEBI:11851"/>
        <dbReference type="ChEBI" id="CHEBI:16810"/>
        <dbReference type="ChEBI" id="CHEBI:29985"/>
        <dbReference type="ChEBI" id="CHEBI:57762"/>
        <dbReference type="EC" id="2.6.1.42"/>
    </reaction>
</comment>
<dbReference type="AlphaFoldDB" id="A0A1L6TG54"/>
<dbReference type="NCBIfam" id="TIGR01122">
    <property type="entry name" value="ilvE_I"/>
    <property type="match status" value="1"/>
</dbReference>
<comment type="pathway">
    <text evidence="4 21">Amino-acid biosynthesis; L-valine biosynthesis; L-valine from pyruvate: step 4/4.</text>
</comment>
<evidence type="ECO:0000256" key="13">
    <source>
        <dbReference type="ARBA" id="ARBA00035633"/>
    </source>
</evidence>
<dbReference type="PANTHER" id="PTHR42743:SF11">
    <property type="entry name" value="AMINODEOXYCHORISMATE LYASE"/>
    <property type="match status" value="1"/>
</dbReference>
<dbReference type="InterPro" id="IPR005785">
    <property type="entry name" value="B_amino_transI"/>
</dbReference>
<evidence type="ECO:0000256" key="1">
    <source>
        <dbReference type="ARBA" id="ARBA00001933"/>
    </source>
</evidence>
<dbReference type="CDD" id="cd00449">
    <property type="entry name" value="PLPDE_IV"/>
    <property type="match status" value="1"/>
</dbReference>
<evidence type="ECO:0000256" key="15">
    <source>
        <dbReference type="ARBA" id="ARBA00048798"/>
    </source>
</evidence>
<comment type="catalytic activity">
    <reaction evidence="17">
        <text>4-amino-4-deoxychorismate = 4-aminobenzoate + pyruvate + H(+)</text>
        <dbReference type="Rhea" id="RHEA:16201"/>
        <dbReference type="ChEBI" id="CHEBI:15361"/>
        <dbReference type="ChEBI" id="CHEBI:15378"/>
        <dbReference type="ChEBI" id="CHEBI:17836"/>
        <dbReference type="ChEBI" id="CHEBI:58406"/>
        <dbReference type="EC" id="4.1.3.38"/>
    </reaction>
</comment>
<protein>
    <recommendedName>
        <fullName evidence="21">Branched-chain-amino-acid aminotransferase</fullName>
        <shortName evidence="21">BCAT</shortName>
        <ecNumber evidence="21">2.6.1.42</ecNumber>
    </recommendedName>
</protein>
<dbReference type="Gene3D" id="3.20.10.10">
    <property type="entry name" value="D-amino Acid Aminotransferase, subunit A, domain 2"/>
    <property type="match status" value="1"/>
</dbReference>
<keyword evidence="9 21" id="KW-0808">Transferase</keyword>
<dbReference type="OrthoDB" id="21319at2"/>
<evidence type="ECO:0000256" key="11">
    <source>
        <dbReference type="ARBA" id="ARBA00022909"/>
    </source>
</evidence>